<proteinExistence type="predicted"/>
<dbReference type="InterPro" id="IPR036390">
    <property type="entry name" value="WH_DNA-bd_sf"/>
</dbReference>
<evidence type="ECO:0000313" key="3">
    <source>
        <dbReference type="Proteomes" id="UP001164390"/>
    </source>
</evidence>
<dbReference type="Pfam" id="PF00196">
    <property type="entry name" value="GerE"/>
    <property type="match status" value="1"/>
</dbReference>
<dbReference type="RefSeq" id="WP_271632719.1">
    <property type="nucleotide sequence ID" value="NZ_CP094970.1"/>
</dbReference>
<accession>A0AA46TFW5</accession>
<gene>
    <name evidence="2" type="ORF">L0C25_16150</name>
</gene>
<dbReference type="AlphaFoldDB" id="A0AA46TFW5"/>
<dbReference type="InterPro" id="IPR051797">
    <property type="entry name" value="TrmB-like"/>
</dbReference>
<dbReference type="SMART" id="SM00421">
    <property type="entry name" value="HTH_LUXR"/>
    <property type="match status" value="1"/>
</dbReference>
<dbReference type="InterPro" id="IPR016032">
    <property type="entry name" value="Sig_transdc_resp-reg_C-effctor"/>
</dbReference>
<dbReference type="InterPro" id="IPR000792">
    <property type="entry name" value="Tscrpt_reg_LuxR_C"/>
</dbReference>
<dbReference type="EMBL" id="CP094970">
    <property type="protein sequence ID" value="UYM04067.1"/>
    <property type="molecule type" value="Genomic_DNA"/>
</dbReference>
<dbReference type="KEGG" id="sgrg:L0C25_16150"/>
<dbReference type="SUPFAM" id="SSF46894">
    <property type="entry name" value="C-terminal effector domain of the bipartite response regulators"/>
    <property type="match status" value="1"/>
</dbReference>
<keyword evidence="3" id="KW-1185">Reference proteome</keyword>
<evidence type="ECO:0000259" key="1">
    <source>
        <dbReference type="PROSITE" id="PS50043"/>
    </source>
</evidence>
<organism evidence="2 3">
    <name type="scientific">Solicola gregarius</name>
    <dbReference type="NCBI Taxonomy" id="2908642"/>
    <lineage>
        <taxon>Bacteria</taxon>
        <taxon>Bacillati</taxon>
        <taxon>Actinomycetota</taxon>
        <taxon>Actinomycetes</taxon>
        <taxon>Propionibacteriales</taxon>
        <taxon>Nocardioidaceae</taxon>
        <taxon>Solicola</taxon>
    </lineage>
</organism>
<dbReference type="PROSITE" id="PS50043">
    <property type="entry name" value="HTH_LUXR_2"/>
    <property type="match status" value="1"/>
</dbReference>
<dbReference type="Pfam" id="PF01978">
    <property type="entry name" value="TrmB"/>
    <property type="match status" value="1"/>
</dbReference>
<dbReference type="InterPro" id="IPR002831">
    <property type="entry name" value="Tscrpt_reg_TrmB_N"/>
</dbReference>
<dbReference type="SUPFAM" id="SSF46785">
    <property type="entry name" value="Winged helix' DNA-binding domain"/>
    <property type="match status" value="1"/>
</dbReference>
<protein>
    <submittedName>
        <fullName evidence="2">LuxR C-terminal-related transcriptional regulator</fullName>
    </submittedName>
</protein>
<dbReference type="GO" id="GO:0006355">
    <property type="term" value="P:regulation of DNA-templated transcription"/>
    <property type="evidence" value="ECO:0007669"/>
    <property type="project" value="InterPro"/>
</dbReference>
<dbReference type="InterPro" id="IPR036388">
    <property type="entry name" value="WH-like_DNA-bd_sf"/>
</dbReference>
<name>A0AA46TFW5_9ACTN</name>
<dbReference type="PANTHER" id="PTHR34293:SF1">
    <property type="entry name" value="HTH-TYPE TRANSCRIPTIONAL REGULATOR TRMBL2"/>
    <property type="match status" value="1"/>
</dbReference>
<reference evidence="2" key="1">
    <citation type="submission" date="2022-01" db="EMBL/GenBank/DDBJ databases">
        <title>Nocardioidaceae gen. sp. A5X3R13.</title>
        <authorList>
            <person name="Lopez Marin M.A."/>
            <person name="Uhlik O."/>
        </authorList>
    </citation>
    <scope>NUCLEOTIDE SEQUENCE</scope>
    <source>
        <strain evidence="2">A5X3R13</strain>
    </source>
</reference>
<sequence>MLEHVGVSPEDESTYRALLRRPQCTVRELAEQVDRPPDLVRRSARRLEELGLLSRTPDHPARLVPTRPDLAVDVLVAARRADLDRAQAGARELLDEMSLPDQYRPESLLEVLTGQDAIAARFAQLVRATERELLVLDRPPYASGAGDSEPRVLGLLGDGVTVHGIYSPDSLQIPGAVEGAYSAADAGERSRIHPAVPMKLAIADRSVALLPLVVDRMVDSALVVHRSALLDALVQMFFLLWDQGVPVVGDSDASDLDRRLLTMLAAGMKDDTIARHLDISSRTVGRRVAELMDRIGAKTRFEAGVHAQRRGLLAD</sequence>
<evidence type="ECO:0000313" key="2">
    <source>
        <dbReference type="EMBL" id="UYM04067.1"/>
    </source>
</evidence>
<dbReference type="Gene3D" id="1.10.10.10">
    <property type="entry name" value="Winged helix-like DNA-binding domain superfamily/Winged helix DNA-binding domain"/>
    <property type="match status" value="2"/>
</dbReference>
<dbReference type="GO" id="GO:0003677">
    <property type="term" value="F:DNA binding"/>
    <property type="evidence" value="ECO:0007669"/>
    <property type="project" value="InterPro"/>
</dbReference>
<dbReference type="PANTHER" id="PTHR34293">
    <property type="entry name" value="HTH-TYPE TRANSCRIPTIONAL REGULATOR TRMBL2"/>
    <property type="match status" value="1"/>
</dbReference>
<feature type="domain" description="HTH luxR-type" evidence="1">
    <location>
        <begin position="249"/>
        <end position="311"/>
    </location>
</feature>
<dbReference type="Proteomes" id="UP001164390">
    <property type="component" value="Chromosome"/>
</dbReference>